<dbReference type="AlphaFoldDB" id="A0A291QR50"/>
<dbReference type="InterPro" id="IPR036890">
    <property type="entry name" value="HATPase_C_sf"/>
</dbReference>
<evidence type="ECO:0008006" key="8">
    <source>
        <dbReference type="Google" id="ProtNLM"/>
    </source>
</evidence>
<keyword evidence="7" id="KW-1185">Reference proteome</keyword>
<dbReference type="InterPro" id="IPR011123">
    <property type="entry name" value="Y_Y_Y"/>
</dbReference>
<dbReference type="InterPro" id="IPR003594">
    <property type="entry name" value="HATPase_dom"/>
</dbReference>
<keyword evidence="2" id="KW-0472">Membrane</keyword>
<dbReference type="GO" id="GO:0016020">
    <property type="term" value="C:membrane"/>
    <property type="evidence" value="ECO:0007669"/>
    <property type="project" value="InterPro"/>
</dbReference>
<reference evidence="6 7" key="1">
    <citation type="submission" date="2017-10" db="EMBL/GenBank/DDBJ databases">
        <title>Paenichitinophaga pekingensis gen. nov., sp. nov., isolated from activated sludge.</title>
        <authorList>
            <person name="Jin D."/>
            <person name="Kong X."/>
            <person name="Deng Y."/>
            <person name="Bai Z."/>
        </authorList>
    </citation>
    <scope>NUCLEOTIDE SEQUENCE [LARGE SCALE GENOMIC DNA]</scope>
    <source>
        <strain evidence="6 7">13</strain>
    </source>
</reference>
<feature type="transmembrane region" description="Helical" evidence="2">
    <location>
        <begin position="785"/>
        <end position="807"/>
    </location>
</feature>
<dbReference type="Pfam" id="PF07730">
    <property type="entry name" value="HisKA_3"/>
    <property type="match status" value="1"/>
</dbReference>
<evidence type="ECO:0000259" key="4">
    <source>
        <dbReference type="Pfam" id="PF07495"/>
    </source>
</evidence>
<organism evidence="6 7">
    <name type="scientific">Chitinophaga caeni</name>
    <dbReference type="NCBI Taxonomy" id="2029983"/>
    <lineage>
        <taxon>Bacteria</taxon>
        <taxon>Pseudomonadati</taxon>
        <taxon>Bacteroidota</taxon>
        <taxon>Chitinophagia</taxon>
        <taxon>Chitinophagales</taxon>
        <taxon>Chitinophagaceae</taxon>
        <taxon>Chitinophaga</taxon>
    </lineage>
</organism>
<evidence type="ECO:0000313" key="6">
    <source>
        <dbReference type="EMBL" id="ATL46417.1"/>
    </source>
</evidence>
<dbReference type="SUPFAM" id="SSF63829">
    <property type="entry name" value="Calcium-dependent phosphotriesterase"/>
    <property type="match status" value="1"/>
</dbReference>
<dbReference type="PANTHER" id="PTHR43547:SF2">
    <property type="entry name" value="HYBRID SIGNAL TRANSDUCTION HISTIDINE KINASE C"/>
    <property type="match status" value="1"/>
</dbReference>
<dbReference type="Pfam" id="PF02518">
    <property type="entry name" value="HATPase_c"/>
    <property type="match status" value="1"/>
</dbReference>
<evidence type="ECO:0000313" key="7">
    <source>
        <dbReference type="Proteomes" id="UP000220133"/>
    </source>
</evidence>
<dbReference type="KEGG" id="cbae:COR50_04075"/>
<dbReference type="SUPFAM" id="SSF101898">
    <property type="entry name" value="NHL repeat"/>
    <property type="match status" value="1"/>
</dbReference>
<dbReference type="Proteomes" id="UP000220133">
    <property type="component" value="Chromosome"/>
</dbReference>
<dbReference type="Gene3D" id="3.30.565.10">
    <property type="entry name" value="Histidine kinase-like ATPase, C-terminal domain"/>
    <property type="match status" value="1"/>
</dbReference>
<dbReference type="GO" id="GO:0000155">
    <property type="term" value="F:phosphorelay sensor kinase activity"/>
    <property type="evidence" value="ECO:0007669"/>
    <property type="project" value="InterPro"/>
</dbReference>
<evidence type="ECO:0000256" key="2">
    <source>
        <dbReference type="SAM" id="Phobius"/>
    </source>
</evidence>
<gene>
    <name evidence="6" type="ORF">COR50_04075</name>
</gene>
<dbReference type="InterPro" id="IPR011110">
    <property type="entry name" value="Reg_prop"/>
</dbReference>
<name>A0A291QR50_9BACT</name>
<evidence type="ECO:0000256" key="1">
    <source>
        <dbReference type="ARBA" id="ARBA00022553"/>
    </source>
</evidence>
<dbReference type="Gene3D" id="1.20.5.1930">
    <property type="match status" value="1"/>
</dbReference>
<dbReference type="SUPFAM" id="SSF63825">
    <property type="entry name" value="YWTD domain"/>
    <property type="match status" value="1"/>
</dbReference>
<keyword evidence="1" id="KW-0597">Phosphoprotein</keyword>
<dbReference type="Pfam" id="PF07495">
    <property type="entry name" value="Y_Y_Y"/>
    <property type="match status" value="1"/>
</dbReference>
<dbReference type="SUPFAM" id="SSF55874">
    <property type="entry name" value="ATPase domain of HSP90 chaperone/DNA topoisomerase II/histidine kinase"/>
    <property type="match status" value="1"/>
</dbReference>
<accession>A0A291QR50</accession>
<proteinExistence type="predicted"/>
<evidence type="ECO:0000259" key="5">
    <source>
        <dbReference type="Pfam" id="PF07730"/>
    </source>
</evidence>
<keyword evidence="2" id="KW-1133">Transmembrane helix</keyword>
<evidence type="ECO:0000259" key="3">
    <source>
        <dbReference type="Pfam" id="PF02518"/>
    </source>
</evidence>
<protein>
    <recommendedName>
        <fullName evidence="8">Histidine kinase domain-containing protein</fullName>
    </recommendedName>
</protein>
<dbReference type="Gene3D" id="2.60.40.10">
    <property type="entry name" value="Immunoglobulins"/>
    <property type="match status" value="1"/>
</dbReference>
<sequence length="1011" mass="114990">MEYYPMPVKIFRAYRWFLTVLLMVGSLLSTKAQRANLLFKKYDSENGLSSYNVPQVLQDKYGFIWIATQDGLNRFDGKSFEIYKKTFNSRTSLNQNHIKNLYLDGDSLWVATAYGGLNIIDTRNSEVIASYRCANPSNKPCQISNWIECSSGTPLGDIWFGSYEGIFIFSKKDRQFSHISINPFTHSAENFVVHTIYIDARERIWVGIDNYGLAVYDKYGKIEQLISKSDLGLPNSPVVFHAVIDLPGNRFGVATNHGVSHFSLQGNNIQLIQAFALKNMQAHCIKQGPKKQLWIGTTKGLFITDDQFNITDHYTQENAALPDNIIKDVFFDYQQNAWLSTYRGACKSENILRCFTAFSEDEKSKIKLEQVSDLLVMNDSMMLAGSYVGLWQINLNSGRIRKFSRGLKNINSPVSLLFRDDQGNHFVSTEEHLYYYDIDRQVLIPIEQKYPELRSISRYVFSSAVVVDPNTIVWGSENEDGIFTWHRDQKQVQHFIHDVNNNHSLPDNSVNALYVDKDQHLWCASDMAISKVNWNTGYCEVYYPGKAGPNSPIYFDVYDDGNKIWITTYGGGLNCYDKSTKQFTALTTDDGMASNACFNIVPASDSTLWVSTAKGLSRVNTKTHFIRNYYTTAGVHGNSFDEKSACSHNGYIYFGGIDGFTRINTNELSNNPFHNQTHITRIKYEAPGSSVDTSDLGVQAIKVPYNTTNIEISFAAINFIEPEQNRFAYRIPQLNQQQVMLGTDATVSFPTLPVGKYTLEIRSSNNEGEWSDDVRTLDITVTPPWWATWWFKVLAGLFVLFIIYQIYRYRVLQIKKQELVRRNIASDLHDDIGSSLNAVKVFTHLAKITPENNHYLEQVDESLKQATSGLRDMIWVLDDSADTIQELLNRVQKFAIPVTMAQKIQFELQVEDKALYKVISKAEKKNLLLIIKEAITNSIKYAACNKILLKIILTQKGNLCITIQDNGNGFDTSIIHEGNGLKNMLLRVKQIQYIADITSNDHGTVINICKK</sequence>
<dbReference type="EMBL" id="CP023777">
    <property type="protein sequence ID" value="ATL46417.1"/>
    <property type="molecule type" value="Genomic_DNA"/>
</dbReference>
<dbReference type="PANTHER" id="PTHR43547">
    <property type="entry name" value="TWO-COMPONENT HISTIDINE KINASE"/>
    <property type="match status" value="1"/>
</dbReference>
<feature type="domain" description="Histidine kinase/HSP90-like ATPase" evidence="3">
    <location>
        <begin position="925"/>
        <end position="976"/>
    </location>
</feature>
<keyword evidence="2" id="KW-0812">Transmembrane</keyword>
<dbReference type="InterPro" id="IPR011712">
    <property type="entry name" value="Sig_transdc_His_kin_sub3_dim/P"/>
</dbReference>
<dbReference type="Pfam" id="PF07494">
    <property type="entry name" value="Reg_prop"/>
    <property type="match status" value="2"/>
</dbReference>
<dbReference type="InterPro" id="IPR015943">
    <property type="entry name" value="WD40/YVTN_repeat-like_dom_sf"/>
</dbReference>
<feature type="domain" description="Signal transduction histidine kinase subgroup 3 dimerisation and phosphoacceptor" evidence="5">
    <location>
        <begin position="821"/>
        <end position="878"/>
    </location>
</feature>
<dbReference type="Gene3D" id="2.130.10.10">
    <property type="entry name" value="YVTN repeat-like/Quinoprotein amine dehydrogenase"/>
    <property type="match status" value="3"/>
</dbReference>
<dbReference type="InterPro" id="IPR013783">
    <property type="entry name" value="Ig-like_fold"/>
</dbReference>
<feature type="domain" description="Two component regulator three Y" evidence="4">
    <location>
        <begin position="718"/>
        <end position="781"/>
    </location>
</feature>
<dbReference type="OrthoDB" id="9806995at2"/>
<dbReference type="GO" id="GO:0046983">
    <property type="term" value="F:protein dimerization activity"/>
    <property type="evidence" value="ECO:0007669"/>
    <property type="project" value="InterPro"/>
</dbReference>